<dbReference type="Pfam" id="PF12728">
    <property type="entry name" value="HTH_17"/>
    <property type="match status" value="1"/>
</dbReference>
<proteinExistence type="predicted"/>
<gene>
    <name evidence="2" type="ORF">NFI99_26345</name>
</gene>
<reference evidence="2" key="1">
    <citation type="submission" date="2022-06" db="EMBL/GenBank/DDBJ databases">
        <title>Draft genome sequence of Burkholderia glumae strain GR20004 isolated from rice panicle showing bacterial panicle blight.</title>
        <authorList>
            <person name="Choi S.Y."/>
            <person name="Lee Y.H."/>
        </authorList>
    </citation>
    <scope>NUCLEOTIDE SEQUENCE</scope>
    <source>
        <strain evidence="2">GR20004</strain>
    </source>
</reference>
<evidence type="ECO:0000259" key="1">
    <source>
        <dbReference type="Pfam" id="PF12728"/>
    </source>
</evidence>
<dbReference type="Proteomes" id="UP001056386">
    <property type="component" value="Chromosome 1"/>
</dbReference>
<name>A0ABY5BE06_BURGL</name>
<feature type="domain" description="Helix-turn-helix" evidence="1">
    <location>
        <begin position="8"/>
        <end position="57"/>
    </location>
</feature>
<dbReference type="InterPro" id="IPR041657">
    <property type="entry name" value="HTH_17"/>
</dbReference>
<organism evidence="2 3">
    <name type="scientific">Burkholderia glumae</name>
    <name type="common">Pseudomonas glumae</name>
    <dbReference type="NCBI Taxonomy" id="337"/>
    <lineage>
        <taxon>Bacteria</taxon>
        <taxon>Pseudomonadati</taxon>
        <taxon>Pseudomonadota</taxon>
        <taxon>Betaproteobacteria</taxon>
        <taxon>Burkholderiales</taxon>
        <taxon>Burkholderiaceae</taxon>
        <taxon>Burkholderia</taxon>
    </lineage>
</organism>
<evidence type="ECO:0000313" key="2">
    <source>
        <dbReference type="EMBL" id="USS45113.1"/>
    </source>
</evidence>
<protein>
    <submittedName>
        <fullName evidence="2">Helix-turn-helix domain-containing protein</fullName>
    </submittedName>
</protein>
<keyword evidence="3" id="KW-1185">Reference proteome</keyword>
<accession>A0ABY5BE06</accession>
<dbReference type="EMBL" id="CP099587">
    <property type="protein sequence ID" value="USS45113.1"/>
    <property type="molecule type" value="Genomic_DNA"/>
</dbReference>
<sequence>MATTPRIYKVRDVMVQLQVSKGTVYRLVRAGKLRLVKIGAKSSGITAESIDALLASNTKASEET</sequence>
<dbReference type="RefSeq" id="WP_252836753.1">
    <property type="nucleotide sequence ID" value="NZ_CP099587.1"/>
</dbReference>
<evidence type="ECO:0000313" key="3">
    <source>
        <dbReference type="Proteomes" id="UP001056386"/>
    </source>
</evidence>